<proteinExistence type="inferred from homology"/>
<accession>A0A8I6RB32</accession>
<dbReference type="GeneID" id="106662342"/>
<dbReference type="GO" id="GO:0016226">
    <property type="term" value="P:iron-sulfur cluster assembly"/>
    <property type="evidence" value="ECO:0007669"/>
    <property type="project" value="InterPro"/>
</dbReference>
<dbReference type="GO" id="GO:0005739">
    <property type="term" value="C:mitochondrion"/>
    <property type="evidence" value="ECO:0007669"/>
    <property type="project" value="TreeGrafter"/>
</dbReference>
<keyword evidence="4" id="KW-1185">Reference proteome</keyword>
<organism evidence="3 4">
    <name type="scientific">Cimex lectularius</name>
    <name type="common">Bed bug</name>
    <name type="synonym">Acanthia lectularia</name>
    <dbReference type="NCBI Taxonomy" id="79782"/>
    <lineage>
        <taxon>Eukaryota</taxon>
        <taxon>Metazoa</taxon>
        <taxon>Ecdysozoa</taxon>
        <taxon>Arthropoda</taxon>
        <taxon>Hexapoda</taxon>
        <taxon>Insecta</taxon>
        <taxon>Pterygota</taxon>
        <taxon>Neoptera</taxon>
        <taxon>Paraneoptera</taxon>
        <taxon>Hemiptera</taxon>
        <taxon>Heteroptera</taxon>
        <taxon>Panheteroptera</taxon>
        <taxon>Cimicomorpha</taxon>
        <taxon>Cimicidae</taxon>
        <taxon>Cimex</taxon>
    </lineage>
</organism>
<evidence type="ECO:0000313" key="4">
    <source>
        <dbReference type="Proteomes" id="UP000494040"/>
    </source>
</evidence>
<reference evidence="3" key="1">
    <citation type="submission" date="2022-01" db="UniProtKB">
        <authorList>
            <consortium name="EnsemblMetazoa"/>
        </authorList>
    </citation>
    <scope>IDENTIFICATION</scope>
</reference>
<dbReference type="RefSeq" id="XP_014241864.1">
    <property type="nucleotide sequence ID" value="XM_014386378.2"/>
</dbReference>
<dbReference type="EnsemblMetazoa" id="XM_014386378.2">
    <property type="protein sequence ID" value="XP_014241864.1"/>
    <property type="gene ID" value="LOC106662342"/>
</dbReference>
<dbReference type="GO" id="GO:1990221">
    <property type="term" value="C:L-cysteine desulfurase complex"/>
    <property type="evidence" value="ECO:0007669"/>
    <property type="project" value="TreeGrafter"/>
</dbReference>
<dbReference type="PANTHER" id="PTHR13166:SF7">
    <property type="entry name" value="LYR MOTIF-CONTAINING PROTEIN 4"/>
    <property type="match status" value="1"/>
</dbReference>
<evidence type="ECO:0000259" key="2">
    <source>
        <dbReference type="Pfam" id="PF05347"/>
    </source>
</evidence>
<dbReference type="Pfam" id="PF05347">
    <property type="entry name" value="Complex1_LYR"/>
    <property type="match status" value="1"/>
</dbReference>
<dbReference type="InterPro" id="IPR045297">
    <property type="entry name" value="Complex1_LYR_LYRM4"/>
</dbReference>
<evidence type="ECO:0000313" key="3">
    <source>
        <dbReference type="EnsemblMetazoa" id="XP_014241864.1"/>
    </source>
</evidence>
<comment type="similarity">
    <text evidence="1">Belongs to the complex I LYR family.</text>
</comment>
<sequence length="87" mass="10123">MPAPGKLQVLTLYKALLREASKFPAYNFRMYGLRRVRDGFKINKSITDEAKIIEKYEEGIKSLDIIKRQVVISSLFRTDTLVIEKMQ</sequence>
<dbReference type="CTD" id="31186"/>
<dbReference type="PANTHER" id="PTHR13166">
    <property type="entry name" value="PROTEIN C6ORF149"/>
    <property type="match status" value="1"/>
</dbReference>
<dbReference type="CDD" id="cd20264">
    <property type="entry name" value="Complex1_LYR_LYRM4"/>
    <property type="match status" value="1"/>
</dbReference>
<protein>
    <recommendedName>
        <fullName evidence="2">Complex 1 LYR protein domain-containing protein</fullName>
    </recommendedName>
</protein>
<dbReference type="OrthoDB" id="275715at2759"/>
<dbReference type="KEGG" id="clec:106662342"/>
<dbReference type="AlphaFoldDB" id="A0A8I6RB32"/>
<dbReference type="InterPro" id="IPR008011">
    <property type="entry name" value="Complex1_LYR_dom"/>
</dbReference>
<name>A0A8I6RB32_CIMLE</name>
<feature type="domain" description="Complex 1 LYR protein" evidence="2">
    <location>
        <begin position="8"/>
        <end position="64"/>
    </location>
</feature>
<evidence type="ECO:0000256" key="1">
    <source>
        <dbReference type="ARBA" id="ARBA00009508"/>
    </source>
</evidence>
<dbReference type="OMA" id="YTTDKLV"/>
<dbReference type="Proteomes" id="UP000494040">
    <property type="component" value="Unassembled WGS sequence"/>
</dbReference>
<dbReference type="InterPro" id="IPR051522">
    <property type="entry name" value="ISC_assembly_LYR"/>
</dbReference>